<organism evidence="1">
    <name type="scientific">Oryza meridionalis</name>
    <dbReference type="NCBI Taxonomy" id="40149"/>
    <lineage>
        <taxon>Eukaryota</taxon>
        <taxon>Viridiplantae</taxon>
        <taxon>Streptophyta</taxon>
        <taxon>Embryophyta</taxon>
        <taxon>Tracheophyta</taxon>
        <taxon>Spermatophyta</taxon>
        <taxon>Magnoliopsida</taxon>
        <taxon>Liliopsida</taxon>
        <taxon>Poales</taxon>
        <taxon>Poaceae</taxon>
        <taxon>BOP clade</taxon>
        <taxon>Oryzoideae</taxon>
        <taxon>Oryzeae</taxon>
        <taxon>Oryzinae</taxon>
        <taxon>Oryza</taxon>
    </lineage>
</organism>
<dbReference type="Gramene" id="OMERI05G01860.1">
    <property type="protein sequence ID" value="OMERI05G01860.1"/>
    <property type="gene ID" value="OMERI05G01860"/>
</dbReference>
<dbReference type="AlphaFoldDB" id="A0A0E0DLD2"/>
<evidence type="ECO:0000313" key="2">
    <source>
        <dbReference type="Proteomes" id="UP000008021"/>
    </source>
</evidence>
<reference evidence="1" key="1">
    <citation type="submission" date="2015-04" db="UniProtKB">
        <authorList>
            <consortium name="EnsemblPlants"/>
        </authorList>
    </citation>
    <scope>IDENTIFICATION</scope>
</reference>
<evidence type="ECO:0000313" key="1">
    <source>
        <dbReference type="EnsemblPlants" id="OMERI05G01860.1"/>
    </source>
</evidence>
<keyword evidence="2" id="KW-1185">Reference proteome</keyword>
<accession>A0A0E0DLD2</accession>
<dbReference type="EnsemblPlants" id="OMERI05G01860.1">
    <property type="protein sequence ID" value="OMERI05G01860.1"/>
    <property type="gene ID" value="OMERI05G01860"/>
</dbReference>
<proteinExistence type="predicted"/>
<name>A0A0E0DLD2_9ORYZ</name>
<reference evidence="1" key="2">
    <citation type="submission" date="2018-05" db="EMBL/GenBank/DDBJ databases">
        <title>OmerRS3 (Oryza meridionalis Reference Sequence Version 3).</title>
        <authorList>
            <person name="Zhang J."/>
            <person name="Kudrna D."/>
            <person name="Lee S."/>
            <person name="Talag J."/>
            <person name="Welchert J."/>
            <person name="Wing R.A."/>
        </authorList>
    </citation>
    <scope>NUCLEOTIDE SEQUENCE [LARGE SCALE GENOMIC DNA]</scope>
    <source>
        <strain evidence="1">cv. OR44</strain>
    </source>
</reference>
<dbReference type="Proteomes" id="UP000008021">
    <property type="component" value="Chromosome 5"/>
</dbReference>
<dbReference type="HOGENOM" id="CLU_2695181_0_0_1"/>
<sequence>QPSRLAIAVALPLRPSPRRCPAARARSLVARLLRGCAASARRHDAIARPACPPASCLIDPAPGTARQIIKTKQI</sequence>
<protein>
    <submittedName>
        <fullName evidence="1">Uncharacterized protein</fullName>
    </submittedName>
</protein>